<proteinExistence type="predicted"/>
<gene>
    <name evidence="1" type="ORF">ACFQBT_12810</name>
</gene>
<evidence type="ECO:0000313" key="1">
    <source>
        <dbReference type="EMBL" id="MFC6714649.1"/>
    </source>
</evidence>
<dbReference type="InterPro" id="IPR025444">
    <property type="entry name" value="Monooxy_af470"/>
</dbReference>
<dbReference type="EMBL" id="JBHSWJ010000002">
    <property type="protein sequence ID" value="MFC6714649.1"/>
    <property type="molecule type" value="Genomic_DNA"/>
</dbReference>
<sequence length="164" mass="18251">MSEQKTTHLTHGHDGDLAVFLIGMRLNKPHRVDLWLPAFRAMGRMISELSADQAGAGQLGFLAARPVMGLTGPTVIQYWRSIDDIYAYANAPEHEHRPAWRDFYRRTREARGAVGIWHESFAVPAGHHESLYVDMPTIGLAAAFGAVPMVHRGRTARERLTAPA</sequence>
<name>A0ABW2AVE6_9MICO</name>
<dbReference type="Proteomes" id="UP001596356">
    <property type="component" value="Unassembled WGS sequence"/>
</dbReference>
<reference evidence="2" key="1">
    <citation type="journal article" date="2019" name="Int. J. Syst. Evol. Microbiol.">
        <title>The Global Catalogue of Microorganisms (GCM) 10K type strain sequencing project: providing services to taxonomists for standard genome sequencing and annotation.</title>
        <authorList>
            <consortium name="The Broad Institute Genomics Platform"/>
            <consortium name="The Broad Institute Genome Sequencing Center for Infectious Disease"/>
            <person name="Wu L."/>
            <person name="Ma J."/>
        </authorList>
    </citation>
    <scope>NUCLEOTIDE SEQUENCE [LARGE SCALE GENOMIC DNA]</scope>
    <source>
        <strain evidence="2">NBRC 106593</strain>
    </source>
</reference>
<protein>
    <submittedName>
        <fullName evidence="1">DUF4188 domain-containing protein</fullName>
    </submittedName>
</protein>
<dbReference type="RefSeq" id="WP_377823203.1">
    <property type="nucleotide sequence ID" value="NZ_JBHSWJ010000002.1"/>
</dbReference>
<organism evidence="1 2">
    <name type="scientific">Branchiibius cervicis</name>
    <dbReference type="NCBI Taxonomy" id="908252"/>
    <lineage>
        <taxon>Bacteria</taxon>
        <taxon>Bacillati</taxon>
        <taxon>Actinomycetota</taxon>
        <taxon>Actinomycetes</taxon>
        <taxon>Micrococcales</taxon>
        <taxon>Dermacoccaceae</taxon>
        <taxon>Branchiibius</taxon>
    </lineage>
</organism>
<accession>A0ABW2AVE6</accession>
<evidence type="ECO:0000313" key="2">
    <source>
        <dbReference type="Proteomes" id="UP001596356"/>
    </source>
</evidence>
<keyword evidence="2" id="KW-1185">Reference proteome</keyword>
<comment type="caution">
    <text evidence="1">The sequence shown here is derived from an EMBL/GenBank/DDBJ whole genome shotgun (WGS) entry which is preliminary data.</text>
</comment>
<dbReference type="Pfam" id="PF13826">
    <property type="entry name" value="Monooxy_af470-like"/>
    <property type="match status" value="1"/>
</dbReference>